<name>A0A7W7SYK5_9PSEU</name>
<keyword evidence="2" id="KW-1185">Reference proteome</keyword>
<evidence type="ECO:0000313" key="1">
    <source>
        <dbReference type="EMBL" id="MBB4963071.1"/>
    </source>
</evidence>
<proteinExistence type="predicted"/>
<gene>
    <name evidence="1" type="ORF">F4559_000430</name>
</gene>
<dbReference type="RefSeq" id="WP_184665903.1">
    <property type="nucleotide sequence ID" value="NZ_BAABAI010000004.1"/>
</dbReference>
<dbReference type="InterPro" id="IPR045592">
    <property type="entry name" value="DUF6461"/>
</dbReference>
<organism evidence="1 2">
    <name type="scientific">Saccharothrix violaceirubra</name>
    <dbReference type="NCBI Taxonomy" id="413306"/>
    <lineage>
        <taxon>Bacteria</taxon>
        <taxon>Bacillati</taxon>
        <taxon>Actinomycetota</taxon>
        <taxon>Actinomycetes</taxon>
        <taxon>Pseudonocardiales</taxon>
        <taxon>Pseudonocardiaceae</taxon>
        <taxon>Saccharothrix</taxon>
    </lineage>
</organism>
<accession>A0A7W7SYK5</accession>
<dbReference type="AlphaFoldDB" id="A0A7W7SYK5"/>
<dbReference type="Proteomes" id="UP000542674">
    <property type="component" value="Unassembled WGS sequence"/>
</dbReference>
<evidence type="ECO:0000313" key="2">
    <source>
        <dbReference type="Proteomes" id="UP000542674"/>
    </source>
</evidence>
<sequence>MDDATDHYADLLDNGPLPDEALCLTAVRGFSVDEALRRFDGFPSARTETLADAGRTSVDAFPDLLPLVVADEVDGWVLLAEDNGWHGSSAEMLARLSKGTVAASAYWNVDFDSSLTLAIDGRVHECDFISEHESDDPALAPFLAGLPFDDAERMCAASLAFVERVSGVRVTDEWVRAPHPVSVVASAHRFVASAGWIEANAPELVGLDIGPGIAARVAGEGSRVEWHRQALETLWARCLPVDPDGDRVARLQAHVRQRDADRGPEQRLSALAHAAAAREALDAGDLDSALFNACCADPGGWEGLRESLRN</sequence>
<protein>
    <submittedName>
        <fullName evidence="1">Uncharacterized protein</fullName>
    </submittedName>
</protein>
<dbReference type="Pfam" id="PF20062">
    <property type="entry name" value="DUF6461"/>
    <property type="match status" value="1"/>
</dbReference>
<dbReference type="EMBL" id="JACHJS010000001">
    <property type="protein sequence ID" value="MBB4963071.1"/>
    <property type="molecule type" value="Genomic_DNA"/>
</dbReference>
<reference evidence="1 2" key="1">
    <citation type="submission" date="2020-08" db="EMBL/GenBank/DDBJ databases">
        <title>Sequencing the genomes of 1000 actinobacteria strains.</title>
        <authorList>
            <person name="Klenk H.-P."/>
        </authorList>
    </citation>
    <scope>NUCLEOTIDE SEQUENCE [LARGE SCALE GENOMIC DNA]</scope>
    <source>
        <strain evidence="1 2">DSM 45084</strain>
    </source>
</reference>
<comment type="caution">
    <text evidence="1">The sequence shown here is derived from an EMBL/GenBank/DDBJ whole genome shotgun (WGS) entry which is preliminary data.</text>
</comment>